<evidence type="ECO:0000256" key="7">
    <source>
        <dbReference type="ARBA" id="ARBA00022660"/>
    </source>
</evidence>
<keyword evidence="12" id="KW-0496">Mitochondrion</keyword>
<dbReference type="PANTHER" id="PTHR15469:SF0">
    <property type="entry name" value="NADH DEHYDROGENASE [UBIQUINONE] 1 BETA SUBCOMPLEX SUBUNIT 4"/>
    <property type="match status" value="1"/>
</dbReference>
<dbReference type="AlphaFoldDB" id="A0A8P4GJ16"/>
<dbReference type="PANTHER" id="PTHR15469">
    <property type="entry name" value="NADH-UBIQUINONE OXIDOREDUCTASE B15 SUBUNIT"/>
    <property type="match status" value="1"/>
</dbReference>
<evidence type="ECO:0000256" key="11">
    <source>
        <dbReference type="ARBA" id="ARBA00022989"/>
    </source>
</evidence>
<name>A0A8P4GJ16_DICLA</name>
<keyword evidence="6" id="KW-0813">Transport</keyword>
<accession>A0A8P4GJ16</accession>
<keyword evidence="8 16" id="KW-0812">Transmembrane</keyword>
<evidence type="ECO:0000313" key="18">
    <source>
        <dbReference type="Proteomes" id="UP000694389"/>
    </source>
</evidence>
<comment type="function">
    <text evidence="1">Accessory subunit of the mitochondrial membrane respiratory chain NADH dehydrogenase (Complex I), that is believed not to be involved in catalysis. Complex I functions in the transfer of electrons from NADH to the respiratory chain. The immediate electron acceptor for the enzyme is believed to be ubiquinone.</text>
</comment>
<keyword evidence="13 16" id="KW-0472">Membrane</keyword>
<evidence type="ECO:0000256" key="6">
    <source>
        <dbReference type="ARBA" id="ARBA00022448"/>
    </source>
</evidence>
<evidence type="ECO:0000256" key="16">
    <source>
        <dbReference type="SAM" id="Phobius"/>
    </source>
</evidence>
<evidence type="ECO:0000256" key="3">
    <source>
        <dbReference type="ARBA" id="ARBA00007260"/>
    </source>
</evidence>
<keyword evidence="9" id="KW-0999">Mitochondrion inner membrane</keyword>
<dbReference type="InterPro" id="IPR009866">
    <property type="entry name" value="NADH_UbQ_OxRdtase_NDUFB4_su"/>
</dbReference>
<evidence type="ECO:0000256" key="12">
    <source>
        <dbReference type="ARBA" id="ARBA00023128"/>
    </source>
</evidence>
<evidence type="ECO:0000256" key="2">
    <source>
        <dbReference type="ARBA" id="ARBA00004298"/>
    </source>
</evidence>
<evidence type="ECO:0000256" key="5">
    <source>
        <dbReference type="ARBA" id="ARBA00018681"/>
    </source>
</evidence>
<dbReference type="Ensembl" id="ENSDLAT00005069082.1">
    <property type="protein sequence ID" value="ENSDLAP00005083696.1"/>
    <property type="gene ID" value="ENSDLAG00005029635.1"/>
</dbReference>
<evidence type="ECO:0000256" key="9">
    <source>
        <dbReference type="ARBA" id="ARBA00022792"/>
    </source>
</evidence>
<reference evidence="17" key="2">
    <citation type="submission" date="2025-09" db="UniProtKB">
        <authorList>
            <consortium name="Ensembl"/>
        </authorList>
    </citation>
    <scope>IDENTIFICATION</scope>
</reference>
<dbReference type="GO" id="GO:0005743">
    <property type="term" value="C:mitochondrial inner membrane"/>
    <property type="evidence" value="ECO:0007669"/>
    <property type="project" value="UniProtKB-SubCell"/>
</dbReference>
<comment type="subcellular location">
    <subcellularLocation>
        <location evidence="2">Mitochondrion inner membrane</location>
        <topology evidence="2">Single-pass membrane protein</topology>
        <orientation evidence="2">Matrix side</orientation>
    </subcellularLocation>
</comment>
<keyword evidence="7" id="KW-0679">Respiratory chain</keyword>
<protein>
    <recommendedName>
        <fullName evidence="5">NADH dehydrogenase [ubiquinone] 1 beta subcomplex subunit 4</fullName>
    </recommendedName>
    <alternativeName>
        <fullName evidence="14">Complex I-B15</fullName>
    </alternativeName>
    <alternativeName>
        <fullName evidence="15">NADH-ubiquinone oxidoreductase B15 subunit</fullName>
    </alternativeName>
</protein>
<comment type="subunit">
    <text evidence="4">Complex I is composed of 45 different subunits.</text>
</comment>
<evidence type="ECO:0000256" key="10">
    <source>
        <dbReference type="ARBA" id="ARBA00022982"/>
    </source>
</evidence>
<evidence type="ECO:0000256" key="1">
    <source>
        <dbReference type="ARBA" id="ARBA00003195"/>
    </source>
</evidence>
<evidence type="ECO:0000256" key="15">
    <source>
        <dbReference type="ARBA" id="ARBA00030987"/>
    </source>
</evidence>
<sequence>MVSFDSQWKRKFGVAKVTGSSVSTRDFTSSRLSSPICHQTIMADYPEAPLVTRPKTLDPKEYFNISTEHRRNEEARAALRANLKREYQIQLNNPHRKELIEDPALTHWVKARASPYTYFRPTFKTSLLGAMFGVAPLFILYFIFKTDRDRKEAQIAAGTLERKFQMSS</sequence>
<keyword evidence="10" id="KW-0249">Electron transport</keyword>
<evidence type="ECO:0000256" key="14">
    <source>
        <dbReference type="ARBA" id="ARBA00030212"/>
    </source>
</evidence>
<reference evidence="17" key="1">
    <citation type="submission" date="2025-08" db="UniProtKB">
        <authorList>
            <consortium name="Ensembl"/>
        </authorList>
    </citation>
    <scope>IDENTIFICATION</scope>
</reference>
<evidence type="ECO:0000313" key="17">
    <source>
        <dbReference type="Ensembl" id="ENSDLAP00005083696.1"/>
    </source>
</evidence>
<evidence type="ECO:0000256" key="8">
    <source>
        <dbReference type="ARBA" id="ARBA00022692"/>
    </source>
</evidence>
<dbReference type="GeneTree" id="ENSGT00390000007133"/>
<evidence type="ECO:0000256" key="4">
    <source>
        <dbReference type="ARBA" id="ARBA00011533"/>
    </source>
</evidence>
<dbReference type="Pfam" id="PF07225">
    <property type="entry name" value="NDUF_B4"/>
    <property type="match status" value="1"/>
</dbReference>
<keyword evidence="11 16" id="KW-1133">Transmembrane helix</keyword>
<comment type="similarity">
    <text evidence="3">Belongs to the complex I NDUFB4 subunit family.</text>
</comment>
<proteinExistence type="inferred from homology"/>
<feature type="transmembrane region" description="Helical" evidence="16">
    <location>
        <begin position="125"/>
        <end position="144"/>
    </location>
</feature>
<keyword evidence="18" id="KW-1185">Reference proteome</keyword>
<evidence type="ECO:0000256" key="13">
    <source>
        <dbReference type="ARBA" id="ARBA00023136"/>
    </source>
</evidence>
<dbReference type="Proteomes" id="UP000694389">
    <property type="component" value="Unassembled WGS sequence"/>
</dbReference>
<organism evidence="17 18">
    <name type="scientific">Dicentrarchus labrax</name>
    <name type="common">European seabass</name>
    <name type="synonym">Morone labrax</name>
    <dbReference type="NCBI Taxonomy" id="13489"/>
    <lineage>
        <taxon>Eukaryota</taxon>
        <taxon>Metazoa</taxon>
        <taxon>Chordata</taxon>
        <taxon>Craniata</taxon>
        <taxon>Vertebrata</taxon>
        <taxon>Euteleostomi</taxon>
        <taxon>Actinopterygii</taxon>
        <taxon>Neopterygii</taxon>
        <taxon>Teleostei</taxon>
        <taxon>Neoteleostei</taxon>
        <taxon>Acanthomorphata</taxon>
        <taxon>Eupercaria</taxon>
        <taxon>Moronidae</taxon>
        <taxon>Dicentrarchus</taxon>
    </lineage>
</organism>